<dbReference type="Gene3D" id="3.30.70.920">
    <property type="match status" value="1"/>
</dbReference>
<sequence length="142" mass="15455">MDAEELEHRLLSLLKKDPKASLGKIADQAGVARPTARKYIEKLEKEGAIVGYTVEIDPKKVNHQSIAMVGIDVESDQYVEATSKLTELDSLTALYTATGDHMLMAELEATGSTELNEIVSDQILSIQGVTTACPAVLQERLK</sequence>
<accession>M1XTI5</accession>
<protein>
    <submittedName>
        <fullName evidence="5">Lrp/AsnC family transcription regulator</fullName>
    </submittedName>
</protein>
<evidence type="ECO:0000313" key="5">
    <source>
        <dbReference type="EMBL" id="CCQ37820.1"/>
    </source>
</evidence>
<dbReference type="GeneID" id="14652359"/>
<dbReference type="InterPro" id="IPR036388">
    <property type="entry name" value="WH-like_DNA-bd_sf"/>
</dbReference>
<dbReference type="GO" id="GO:0005829">
    <property type="term" value="C:cytosol"/>
    <property type="evidence" value="ECO:0007669"/>
    <property type="project" value="TreeGrafter"/>
</dbReference>
<keyword evidence="6" id="KW-1185">Reference proteome</keyword>
<dbReference type="EMBL" id="HF582854">
    <property type="protein sequence ID" value="CCQ37820.1"/>
    <property type="molecule type" value="Genomic_DNA"/>
</dbReference>
<dbReference type="Pfam" id="PF01037">
    <property type="entry name" value="AsnC_trans_reg"/>
    <property type="match status" value="1"/>
</dbReference>
<dbReference type="HOGENOM" id="CLU_091233_5_4_2"/>
<dbReference type="AlphaFoldDB" id="M1XTI5"/>
<dbReference type="InterPro" id="IPR011008">
    <property type="entry name" value="Dimeric_a/b-barrel"/>
</dbReference>
<evidence type="ECO:0000313" key="6">
    <source>
        <dbReference type="Proteomes" id="UP000011867"/>
    </source>
</evidence>
<reference evidence="5 6" key="1">
    <citation type="journal article" date="2013" name="Genome Announc.">
        <title>Genome of the haloarchaeon Natronomonas moolapensis, a neutrophilic member of a previously haloalkaliphilic genus.</title>
        <authorList>
            <person name="Dyall-Smith M.L."/>
            <person name="Pfeiffer F."/>
            <person name="Oberwinkler T."/>
            <person name="Klee K."/>
            <person name="Rampp M."/>
            <person name="Palm P."/>
            <person name="Gross K."/>
            <person name="Schuster S.C."/>
            <person name="Oesterhelt D."/>
        </authorList>
    </citation>
    <scope>NUCLEOTIDE SEQUENCE [LARGE SCALE GENOMIC DNA]</scope>
    <source>
        <strain evidence="6">DSM 18674 / JCM 14361 / 8.8.11</strain>
    </source>
</reference>
<evidence type="ECO:0000256" key="3">
    <source>
        <dbReference type="ARBA" id="ARBA00023163"/>
    </source>
</evidence>
<dbReference type="OrthoDB" id="6995at2157"/>
<proteinExistence type="predicted"/>
<dbReference type="InterPro" id="IPR019888">
    <property type="entry name" value="Tscrpt_reg_AsnC-like"/>
</dbReference>
<evidence type="ECO:0000259" key="4">
    <source>
        <dbReference type="PROSITE" id="PS50956"/>
    </source>
</evidence>
<keyword evidence="3" id="KW-0804">Transcription</keyword>
<dbReference type="PANTHER" id="PTHR30154">
    <property type="entry name" value="LEUCINE-RESPONSIVE REGULATORY PROTEIN"/>
    <property type="match status" value="1"/>
</dbReference>
<dbReference type="RefSeq" id="WP_015410549.1">
    <property type="nucleotide sequence ID" value="NC_020388.1"/>
</dbReference>
<organism evidence="5 6">
    <name type="scientific">Natronomonas moolapensis (strain DSM 18674 / CECT 7526 / JCM 14361 / 8.8.11)</name>
    <dbReference type="NCBI Taxonomy" id="268739"/>
    <lineage>
        <taxon>Archaea</taxon>
        <taxon>Methanobacteriati</taxon>
        <taxon>Methanobacteriota</taxon>
        <taxon>Stenosarchaea group</taxon>
        <taxon>Halobacteria</taxon>
        <taxon>Halobacteriales</taxon>
        <taxon>Natronomonadaceae</taxon>
        <taxon>Natronomonas</taxon>
    </lineage>
</organism>
<dbReference type="KEGG" id="nmo:Nmlp_3705"/>
<dbReference type="Pfam" id="PF13412">
    <property type="entry name" value="HTH_24"/>
    <property type="match status" value="1"/>
</dbReference>
<evidence type="ECO:0000256" key="2">
    <source>
        <dbReference type="ARBA" id="ARBA00023125"/>
    </source>
</evidence>
<name>M1XTI5_NATM8</name>
<dbReference type="SUPFAM" id="SSF46785">
    <property type="entry name" value="Winged helix' DNA-binding domain"/>
    <property type="match status" value="1"/>
</dbReference>
<evidence type="ECO:0000256" key="1">
    <source>
        <dbReference type="ARBA" id="ARBA00023015"/>
    </source>
</evidence>
<dbReference type="eggNOG" id="arCOG01580">
    <property type="taxonomic scope" value="Archaea"/>
</dbReference>
<dbReference type="GO" id="GO:0043200">
    <property type="term" value="P:response to amino acid"/>
    <property type="evidence" value="ECO:0007669"/>
    <property type="project" value="TreeGrafter"/>
</dbReference>
<dbReference type="SUPFAM" id="SSF54909">
    <property type="entry name" value="Dimeric alpha+beta barrel"/>
    <property type="match status" value="1"/>
</dbReference>
<dbReference type="InterPro" id="IPR000485">
    <property type="entry name" value="AsnC-type_HTH_dom"/>
</dbReference>
<dbReference type="PROSITE" id="PS50956">
    <property type="entry name" value="HTH_ASNC_2"/>
    <property type="match status" value="1"/>
</dbReference>
<dbReference type="Proteomes" id="UP000011867">
    <property type="component" value="Chromosome"/>
</dbReference>
<dbReference type="PANTHER" id="PTHR30154:SF34">
    <property type="entry name" value="TRANSCRIPTIONAL REGULATOR AZLB"/>
    <property type="match status" value="1"/>
</dbReference>
<dbReference type="InterPro" id="IPR036390">
    <property type="entry name" value="WH_DNA-bd_sf"/>
</dbReference>
<dbReference type="SMART" id="SM00344">
    <property type="entry name" value="HTH_ASNC"/>
    <property type="match status" value="1"/>
</dbReference>
<feature type="domain" description="HTH asnC-type" evidence="4">
    <location>
        <begin position="1"/>
        <end position="64"/>
    </location>
</feature>
<gene>
    <name evidence="5" type="ordered locus">Nmlp_3705</name>
</gene>
<dbReference type="PRINTS" id="PR00033">
    <property type="entry name" value="HTHASNC"/>
</dbReference>
<keyword evidence="1" id="KW-0805">Transcription regulation</keyword>
<dbReference type="InterPro" id="IPR019887">
    <property type="entry name" value="Tscrpt_reg_AsnC/Lrp_C"/>
</dbReference>
<dbReference type="GO" id="GO:0043565">
    <property type="term" value="F:sequence-specific DNA binding"/>
    <property type="evidence" value="ECO:0007669"/>
    <property type="project" value="InterPro"/>
</dbReference>
<dbReference type="Gene3D" id="1.10.10.10">
    <property type="entry name" value="Winged helix-like DNA-binding domain superfamily/Winged helix DNA-binding domain"/>
    <property type="match status" value="1"/>
</dbReference>
<keyword evidence="2" id="KW-0238">DNA-binding</keyword>